<gene>
    <name evidence="1" type="ORF">CDD80_5902</name>
</gene>
<protein>
    <submittedName>
        <fullName evidence="1">Uncharacterized protein</fullName>
    </submittedName>
</protein>
<comment type="caution">
    <text evidence="1">The sequence shown here is derived from an EMBL/GenBank/DDBJ whole genome shotgun (WGS) entry which is preliminary data.</text>
</comment>
<reference evidence="1 2" key="1">
    <citation type="submission" date="2017-06" db="EMBL/GenBank/DDBJ databases">
        <title>Ant-infecting Ophiocordyceps genomes reveal a high diversity of potential behavioral manipulation genes and a possible major role for enterotoxins.</title>
        <authorList>
            <person name="De Bekker C."/>
            <person name="Evans H.C."/>
            <person name="Brachmann A."/>
            <person name="Hughes D.P."/>
        </authorList>
    </citation>
    <scope>NUCLEOTIDE SEQUENCE [LARGE SCALE GENOMIC DNA]</scope>
    <source>
        <strain evidence="1 2">Map16</strain>
    </source>
</reference>
<dbReference type="Proteomes" id="UP000226431">
    <property type="component" value="Unassembled WGS sequence"/>
</dbReference>
<proteinExistence type="predicted"/>
<dbReference type="AlphaFoldDB" id="A0A2C5YU79"/>
<keyword evidence="2" id="KW-1185">Reference proteome</keyword>
<sequence>MDESLEVMARLFNLSQRQCITPLETRASNGQGVEWQQGSTLLIVRILATVPVTSPRPHGSRPLSCETAPTTLPPRIQWFANPDTLPLVPHPRVDQGQR</sequence>
<evidence type="ECO:0000313" key="1">
    <source>
        <dbReference type="EMBL" id="PHH70584.1"/>
    </source>
</evidence>
<accession>A0A2C5YU79</accession>
<evidence type="ECO:0000313" key="2">
    <source>
        <dbReference type="Proteomes" id="UP000226431"/>
    </source>
</evidence>
<organism evidence="1 2">
    <name type="scientific">Ophiocordyceps camponoti-rufipedis</name>
    <dbReference type="NCBI Taxonomy" id="2004952"/>
    <lineage>
        <taxon>Eukaryota</taxon>
        <taxon>Fungi</taxon>
        <taxon>Dikarya</taxon>
        <taxon>Ascomycota</taxon>
        <taxon>Pezizomycotina</taxon>
        <taxon>Sordariomycetes</taxon>
        <taxon>Hypocreomycetidae</taxon>
        <taxon>Hypocreales</taxon>
        <taxon>Ophiocordycipitaceae</taxon>
        <taxon>Ophiocordyceps</taxon>
    </lineage>
</organism>
<dbReference type="EMBL" id="NJES01000609">
    <property type="protein sequence ID" value="PHH70584.1"/>
    <property type="molecule type" value="Genomic_DNA"/>
</dbReference>
<name>A0A2C5YU79_9HYPO</name>